<evidence type="ECO:0000256" key="1">
    <source>
        <dbReference type="ARBA" id="ARBA00004172"/>
    </source>
</evidence>
<accession>A0A9N9SHK8</accession>
<dbReference type="SMART" id="SM00239">
    <property type="entry name" value="C2"/>
    <property type="match status" value="2"/>
</dbReference>
<dbReference type="AlphaFoldDB" id="A0A9N9SHK8"/>
<dbReference type="InterPro" id="IPR052095">
    <property type="entry name" value="UNC-13_domain"/>
</dbReference>
<gene>
    <name evidence="12" type="ORF">PHAECO_LOCUS9910</name>
</gene>
<dbReference type="SUPFAM" id="SSF49562">
    <property type="entry name" value="C2 domain (Calcium/lipid-binding domain, CaLB)"/>
    <property type="match status" value="2"/>
</dbReference>
<dbReference type="OrthoDB" id="67700at2759"/>
<dbReference type="InterPro" id="IPR010439">
    <property type="entry name" value="MUN_dom"/>
</dbReference>
<keyword evidence="7" id="KW-0967">Endosome</keyword>
<dbReference type="Pfam" id="PF00168">
    <property type="entry name" value="C2"/>
    <property type="match status" value="2"/>
</dbReference>
<evidence type="ECO:0000256" key="7">
    <source>
        <dbReference type="ARBA" id="ARBA00022753"/>
    </source>
</evidence>
<dbReference type="Gene3D" id="1.10.357.50">
    <property type="match status" value="1"/>
</dbReference>
<dbReference type="InterPro" id="IPR014772">
    <property type="entry name" value="Munc13_dom-2"/>
</dbReference>
<protein>
    <recommendedName>
        <fullName evidence="14">Protein unc-13 homolog 4B</fullName>
    </recommendedName>
</protein>
<feature type="domain" description="MHD2" evidence="11">
    <location>
        <begin position="872"/>
        <end position="985"/>
    </location>
</feature>
<feature type="region of interest" description="Disordered" evidence="8">
    <location>
        <begin position="74"/>
        <end position="111"/>
    </location>
</feature>
<evidence type="ECO:0000256" key="3">
    <source>
        <dbReference type="ARBA" id="ARBA00004603"/>
    </source>
</evidence>
<evidence type="ECO:0000256" key="2">
    <source>
        <dbReference type="ARBA" id="ARBA00004496"/>
    </source>
</evidence>
<evidence type="ECO:0000256" key="5">
    <source>
        <dbReference type="ARBA" id="ARBA00022483"/>
    </source>
</evidence>
<reference evidence="12" key="1">
    <citation type="submission" date="2022-01" db="EMBL/GenBank/DDBJ databases">
        <authorList>
            <person name="King R."/>
        </authorList>
    </citation>
    <scope>NUCLEOTIDE SEQUENCE</scope>
</reference>
<dbReference type="GO" id="GO:0005770">
    <property type="term" value="C:late endosome"/>
    <property type="evidence" value="ECO:0007669"/>
    <property type="project" value="UniProtKB-SubCell"/>
</dbReference>
<dbReference type="Proteomes" id="UP001153737">
    <property type="component" value="Chromosome 6"/>
</dbReference>
<dbReference type="Gene3D" id="2.60.40.150">
    <property type="entry name" value="C2 domain"/>
    <property type="match status" value="2"/>
</dbReference>
<organism evidence="12 13">
    <name type="scientific">Phaedon cochleariae</name>
    <name type="common">Mustard beetle</name>
    <dbReference type="NCBI Taxonomy" id="80249"/>
    <lineage>
        <taxon>Eukaryota</taxon>
        <taxon>Metazoa</taxon>
        <taxon>Ecdysozoa</taxon>
        <taxon>Arthropoda</taxon>
        <taxon>Hexapoda</taxon>
        <taxon>Insecta</taxon>
        <taxon>Pterygota</taxon>
        <taxon>Neoptera</taxon>
        <taxon>Endopterygota</taxon>
        <taxon>Coleoptera</taxon>
        <taxon>Polyphaga</taxon>
        <taxon>Cucujiformia</taxon>
        <taxon>Chrysomeloidea</taxon>
        <taxon>Chrysomelidae</taxon>
        <taxon>Chrysomelinae</taxon>
        <taxon>Chrysomelini</taxon>
        <taxon>Phaedon</taxon>
    </lineage>
</organism>
<evidence type="ECO:0000259" key="9">
    <source>
        <dbReference type="PROSITE" id="PS50004"/>
    </source>
</evidence>
<feature type="domain" description="C2" evidence="9">
    <location>
        <begin position="992"/>
        <end position="1120"/>
    </location>
</feature>
<dbReference type="Pfam" id="PF06292">
    <property type="entry name" value="MUN"/>
    <property type="match status" value="1"/>
</dbReference>
<evidence type="ECO:0000256" key="6">
    <source>
        <dbReference type="ARBA" id="ARBA00022490"/>
    </source>
</evidence>
<keyword evidence="13" id="KW-1185">Reference proteome</keyword>
<dbReference type="GO" id="GO:0099503">
    <property type="term" value="C:secretory vesicle"/>
    <property type="evidence" value="ECO:0007669"/>
    <property type="project" value="TreeGrafter"/>
</dbReference>
<dbReference type="EMBL" id="OU896712">
    <property type="protein sequence ID" value="CAG9822664.1"/>
    <property type="molecule type" value="Genomic_DNA"/>
</dbReference>
<feature type="domain" description="C2" evidence="9">
    <location>
        <begin position="165"/>
        <end position="285"/>
    </location>
</feature>
<evidence type="ECO:0000259" key="10">
    <source>
        <dbReference type="PROSITE" id="PS51258"/>
    </source>
</evidence>
<dbReference type="PANTHER" id="PTHR45999">
    <property type="entry name" value="UNC-13-4A, ISOFORM B"/>
    <property type="match status" value="1"/>
</dbReference>
<evidence type="ECO:0000256" key="4">
    <source>
        <dbReference type="ARBA" id="ARBA00005823"/>
    </source>
</evidence>
<comment type="subcellular location">
    <subcellularLocation>
        <location evidence="2">Cytoplasm</location>
    </subcellularLocation>
    <subcellularLocation>
        <location evidence="3">Late endosome</location>
    </subcellularLocation>
    <subcellularLocation>
        <location evidence="1">Recycling endosome</location>
    </subcellularLocation>
</comment>
<sequence length="1161" mass="132563">MQSTEETSRKPENMWKDVYKKLQKQKSSDFQNYRIQQVDGGFFEKFGSLLREHAELTAAREAVEKRRVVEAFAQAVPARHDDDDSENDRPLPTVESGDEASLSSDSEVEGDKDRTELIATAWNIDELYCEVLYEILHNVGCDVALEVGQTALFSYAQDAFKMPNDKHHHFMELAEKKEAPELLVNVEVIEAKDLKPKDSNGLSDPFVTLYLATNTTHRYNTSVKTMTLDPVWEEHFALPIAENNKQDTLCLEVWDFDPAESVKEKLGKIFDVKGVKGMRKLMKEIAVTATSGQHENELIGRAQIPLGTIPASGMTMWYSLDKKNKVTRQGVLKVRIAFSSEKNNQVAKQEYRHMLRMILMHELEVSKVAPHWWCGSFSPPGDQLLVQHVVQSGIPAVEALLCQYCVYAFVHQSHALSLTLFANSLEKLAKPMRTDGVSEEDCKLFWDATKRLLPSCFAVVRKIRKKNCNEKTTMKQVTEVLKILNHIHSLEPPANVDLFPATSYPWATSADCADRSIPSTLNDAVVRGASDWLDYILENNERPDESDVSRLQSLIQIIQLVRSDLQKAIEFYDKLFQETVNFQYAKALYVYYQVKLSTMCEPAVIEICKNLKRLNYNGTSNNENAPDPLSEGTSLFELYLAIQRFATLGQGLCPADYDSFHIKNFHQWFHGGVAQWLDIAVYKALQRIEKAVELDTLTPVDNTVKYSSSAVDTLTIFYQVKIFWEQLNWPDVESCYTFIAKIIDDICRCSVFYADKMAERVDGLGDHSDIYEKRFEVTTEWCLAINNIDYVRETLEPFTKDLGMEDIIEKISELKSPVEAQRCQHTLENVIANAIDTVRNKIVELLETVVSKMAPAMKRLLIEGAELCNQDSNSIDRLMMYVDNNLSTLNRELNEENFDRTLEIVWDMLAGTLKEIIQSNLDKRRPPSFFANLRKTLNLMLGSFKNPDDYSSCDVLKKTENLLKVNGLETADLIHQVHLDLAEDFRKAKDSPFGEISVRVKFEENTLTVEVINARNLIGMDSNGSCDSFVRVHLLPEHKFSGIDKPKTKTHNKTQFPLYDEKFVIKLNPEQRQLEDGLILFSVKDKDLLGYNNQYIGEAFLSFSDIEDTVQSVETLSQIHLHLGRPTEKFMASDGIRALEHRQGDKLSKDFIKRFKQRMGT</sequence>
<feature type="domain" description="MHD1" evidence="10">
    <location>
        <begin position="636"/>
        <end position="757"/>
    </location>
</feature>
<dbReference type="CDD" id="cd04009">
    <property type="entry name" value="C2B_Munc13-like"/>
    <property type="match status" value="1"/>
</dbReference>
<name>A0A9N9SHK8_PHACE</name>
<dbReference type="GO" id="GO:0006887">
    <property type="term" value="P:exocytosis"/>
    <property type="evidence" value="ECO:0007669"/>
    <property type="project" value="UniProtKB-KW"/>
</dbReference>
<evidence type="ECO:0000313" key="13">
    <source>
        <dbReference type="Proteomes" id="UP001153737"/>
    </source>
</evidence>
<reference evidence="12" key="2">
    <citation type="submission" date="2022-10" db="EMBL/GenBank/DDBJ databases">
        <authorList>
            <consortium name="ENA_rothamsted_submissions"/>
            <consortium name="culmorum"/>
            <person name="King R."/>
        </authorList>
    </citation>
    <scope>NUCLEOTIDE SEQUENCE</scope>
</reference>
<proteinExistence type="inferred from homology"/>
<dbReference type="InterPro" id="IPR000008">
    <property type="entry name" value="C2_dom"/>
</dbReference>
<dbReference type="InterPro" id="IPR035892">
    <property type="entry name" value="C2_domain_sf"/>
</dbReference>
<comment type="similarity">
    <text evidence="4">Belongs to the unc-13 family.</text>
</comment>
<dbReference type="PROSITE" id="PS50004">
    <property type="entry name" value="C2"/>
    <property type="match status" value="2"/>
</dbReference>
<evidence type="ECO:0000259" key="11">
    <source>
        <dbReference type="PROSITE" id="PS51259"/>
    </source>
</evidence>
<keyword evidence="6" id="KW-0963">Cytoplasm</keyword>
<keyword evidence="5" id="KW-0268">Exocytosis</keyword>
<dbReference type="PANTHER" id="PTHR45999:SF2">
    <property type="entry name" value="PROTEIN UNC-13 HOMOLOG 4B"/>
    <property type="match status" value="1"/>
</dbReference>
<dbReference type="PROSITE" id="PS51258">
    <property type="entry name" value="MHD1"/>
    <property type="match status" value="1"/>
</dbReference>
<evidence type="ECO:0000313" key="12">
    <source>
        <dbReference type="EMBL" id="CAG9822664.1"/>
    </source>
</evidence>
<dbReference type="GO" id="GO:0055037">
    <property type="term" value="C:recycling endosome"/>
    <property type="evidence" value="ECO:0007669"/>
    <property type="project" value="UniProtKB-SubCell"/>
</dbReference>
<dbReference type="PROSITE" id="PS51259">
    <property type="entry name" value="MHD2"/>
    <property type="match status" value="1"/>
</dbReference>
<evidence type="ECO:0000256" key="8">
    <source>
        <dbReference type="SAM" id="MobiDB-lite"/>
    </source>
</evidence>
<evidence type="ECO:0008006" key="14">
    <source>
        <dbReference type="Google" id="ProtNLM"/>
    </source>
</evidence>
<dbReference type="InterPro" id="IPR014770">
    <property type="entry name" value="Munc13_1"/>
</dbReference>
<dbReference type="PRINTS" id="PR00360">
    <property type="entry name" value="C2DOMAIN"/>
</dbReference>